<dbReference type="Proteomes" id="UP000518266">
    <property type="component" value="Unassembled WGS sequence"/>
</dbReference>
<feature type="region of interest" description="Disordered" evidence="1">
    <location>
        <begin position="132"/>
        <end position="158"/>
    </location>
</feature>
<keyword evidence="3" id="KW-1185">Reference proteome</keyword>
<name>A0A7J5XJX4_DISMA</name>
<evidence type="ECO:0000313" key="2">
    <source>
        <dbReference type="EMBL" id="KAF3837365.1"/>
    </source>
</evidence>
<evidence type="ECO:0000256" key="1">
    <source>
        <dbReference type="SAM" id="MobiDB-lite"/>
    </source>
</evidence>
<proteinExistence type="predicted"/>
<sequence>MLVLRFSLGKSAEEEGALEKDEEDVGDFFRTSTDVIPHIPLLLQVQKKSRDIQVKLPSPFFPPSKTQPPRRVPAVFLPRLGAPVTGGEGEVTPGAILFPLLQVSGDVGFGPSFVGLQGHNALFAQRGDLSPAARRLRGPGRGGGRGGGRGRAEVDERGSDQLLRGKSVEVVLDCEAVVESHRVGAELPVLFGPAVRFCSALVETQHELQVLVRFLLVRQRSVVRAFVPRGALLTTPASLRLAWPRAVLDMTINFLNLTANPINPSGVRETPKVA</sequence>
<accession>A0A7J5XJX4</accession>
<dbReference type="EMBL" id="JAAKFY010000023">
    <property type="protein sequence ID" value="KAF3837365.1"/>
    <property type="molecule type" value="Genomic_DNA"/>
</dbReference>
<protein>
    <submittedName>
        <fullName evidence="2">Uncharacterized protein</fullName>
    </submittedName>
</protein>
<comment type="caution">
    <text evidence="2">The sequence shown here is derived from an EMBL/GenBank/DDBJ whole genome shotgun (WGS) entry which is preliminary data.</text>
</comment>
<reference evidence="2 3" key="1">
    <citation type="submission" date="2020-03" db="EMBL/GenBank/DDBJ databases">
        <title>Dissostichus mawsoni Genome sequencing and assembly.</title>
        <authorList>
            <person name="Park H."/>
        </authorList>
    </citation>
    <scope>NUCLEOTIDE SEQUENCE [LARGE SCALE GENOMIC DNA]</scope>
    <source>
        <strain evidence="2">DM0001</strain>
        <tissue evidence="2">Muscle</tissue>
    </source>
</reference>
<organism evidence="2 3">
    <name type="scientific">Dissostichus mawsoni</name>
    <name type="common">Antarctic cod</name>
    <dbReference type="NCBI Taxonomy" id="36200"/>
    <lineage>
        <taxon>Eukaryota</taxon>
        <taxon>Metazoa</taxon>
        <taxon>Chordata</taxon>
        <taxon>Craniata</taxon>
        <taxon>Vertebrata</taxon>
        <taxon>Euteleostomi</taxon>
        <taxon>Actinopterygii</taxon>
        <taxon>Neopterygii</taxon>
        <taxon>Teleostei</taxon>
        <taxon>Neoteleostei</taxon>
        <taxon>Acanthomorphata</taxon>
        <taxon>Eupercaria</taxon>
        <taxon>Perciformes</taxon>
        <taxon>Notothenioidei</taxon>
        <taxon>Nototheniidae</taxon>
        <taxon>Dissostichus</taxon>
    </lineage>
</organism>
<dbReference type="AlphaFoldDB" id="A0A7J5XJX4"/>
<gene>
    <name evidence="2" type="ORF">F7725_004829</name>
</gene>
<feature type="compositionally biased region" description="Gly residues" evidence="1">
    <location>
        <begin position="139"/>
        <end position="149"/>
    </location>
</feature>
<evidence type="ECO:0000313" key="3">
    <source>
        <dbReference type="Proteomes" id="UP000518266"/>
    </source>
</evidence>